<evidence type="ECO:0008006" key="4">
    <source>
        <dbReference type="Google" id="ProtNLM"/>
    </source>
</evidence>
<comment type="caution">
    <text evidence="2">The sequence shown here is derived from an EMBL/GenBank/DDBJ whole genome shotgun (WGS) entry which is preliminary data.</text>
</comment>
<feature type="chain" id="PRO_5013789828" description="Outer membrane protein beta-barrel domain-containing protein" evidence="1">
    <location>
        <begin position="29"/>
        <end position="170"/>
    </location>
</feature>
<protein>
    <recommendedName>
        <fullName evidence="4">Outer membrane protein beta-barrel domain-containing protein</fullName>
    </recommendedName>
</protein>
<dbReference type="AlphaFoldDB" id="A0A2H3NKR7"/>
<name>A0A2H3NKR7_9BACT</name>
<keyword evidence="1" id="KW-0732">Signal</keyword>
<dbReference type="OrthoDB" id="1493815at2"/>
<evidence type="ECO:0000256" key="1">
    <source>
        <dbReference type="SAM" id="SignalP"/>
    </source>
</evidence>
<organism evidence="2 3">
    <name type="scientific">Longimonas halophila</name>
    <dbReference type="NCBI Taxonomy" id="1469170"/>
    <lineage>
        <taxon>Bacteria</taxon>
        <taxon>Pseudomonadati</taxon>
        <taxon>Rhodothermota</taxon>
        <taxon>Rhodothermia</taxon>
        <taxon>Rhodothermales</taxon>
        <taxon>Salisaetaceae</taxon>
        <taxon>Longimonas</taxon>
    </lineage>
</organism>
<accession>A0A2H3NKR7</accession>
<evidence type="ECO:0000313" key="2">
    <source>
        <dbReference type="EMBL" id="PEN06600.1"/>
    </source>
</evidence>
<keyword evidence="3" id="KW-1185">Reference proteome</keyword>
<reference evidence="2 3" key="1">
    <citation type="submission" date="2017-10" db="EMBL/GenBank/DDBJ databases">
        <title>Draft genome of Longimonas halophila.</title>
        <authorList>
            <person name="Goh K.M."/>
            <person name="Shamsir M.S."/>
            <person name="Lim S.W."/>
        </authorList>
    </citation>
    <scope>NUCLEOTIDE SEQUENCE [LARGE SCALE GENOMIC DNA]</scope>
    <source>
        <strain evidence="2 3">KCTC 42399</strain>
    </source>
</reference>
<dbReference type="RefSeq" id="WP_141491658.1">
    <property type="nucleotide sequence ID" value="NZ_PDEP01000008.1"/>
</dbReference>
<evidence type="ECO:0000313" key="3">
    <source>
        <dbReference type="Proteomes" id="UP000221024"/>
    </source>
</evidence>
<proteinExistence type="predicted"/>
<sequence>MIGLRRWTQTALLLAFVGLLCAPSDLHAQERPRVGIGFNSLISTDDGFGPGLRMRVSSPINSDVSVAIGSGFTGYVLGGRDEASYAVDPQVSLIVTRTDTPTQGTYFMGGAGAYLPINTEDSKAAPTIHLGVGRVWLLQETSLFAEFDPALAIGETAAAGLFSFRFGVIF</sequence>
<dbReference type="Proteomes" id="UP000221024">
    <property type="component" value="Unassembled WGS sequence"/>
</dbReference>
<feature type="signal peptide" evidence="1">
    <location>
        <begin position="1"/>
        <end position="28"/>
    </location>
</feature>
<gene>
    <name evidence="2" type="ORF">CRI93_10000</name>
</gene>
<dbReference type="EMBL" id="PDEP01000008">
    <property type="protein sequence ID" value="PEN06600.1"/>
    <property type="molecule type" value="Genomic_DNA"/>
</dbReference>